<reference evidence="1 2" key="1">
    <citation type="submission" date="2022-09" db="EMBL/GenBank/DDBJ databases">
        <authorList>
            <person name="Palmer J.M."/>
        </authorList>
    </citation>
    <scope>NUCLEOTIDE SEQUENCE [LARGE SCALE GENOMIC DNA]</scope>
    <source>
        <strain evidence="1 2">DSM 7382</strain>
    </source>
</reference>
<dbReference type="EMBL" id="JASBNA010000012">
    <property type="protein sequence ID" value="KAK7687959.1"/>
    <property type="molecule type" value="Genomic_DNA"/>
</dbReference>
<sequence length="148" mass="16390">MSTAYQPSHPGLFTVQFGEGDFSAYLKSNKAFKVGETVARIEGTTNGVTKAYTSVQYGVKEHLELNSDLRYGCQTDPNDAANHSCEPNTAWDLSSPNPEEWHIRALKKIEVGESSEYQVLNRAVKNKSNVRPSYVLLSQYGMGHGPTF</sequence>
<comment type="caution">
    <text evidence="1">The sequence shown here is derived from an EMBL/GenBank/DDBJ whole genome shotgun (WGS) entry which is preliminary data.</text>
</comment>
<evidence type="ECO:0000313" key="2">
    <source>
        <dbReference type="Proteomes" id="UP001385951"/>
    </source>
</evidence>
<dbReference type="Proteomes" id="UP001385951">
    <property type="component" value="Unassembled WGS sequence"/>
</dbReference>
<dbReference type="SUPFAM" id="SSF82199">
    <property type="entry name" value="SET domain"/>
    <property type="match status" value="1"/>
</dbReference>
<dbReference type="AlphaFoldDB" id="A0AAW0G8N2"/>
<evidence type="ECO:0000313" key="1">
    <source>
        <dbReference type="EMBL" id="KAK7687959.1"/>
    </source>
</evidence>
<dbReference type="Gene3D" id="2.170.270.10">
    <property type="entry name" value="SET domain"/>
    <property type="match status" value="1"/>
</dbReference>
<accession>A0AAW0G8N2</accession>
<name>A0AAW0G8N2_9APHY</name>
<dbReference type="InterPro" id="IPR046341">
    <property type="entry name" value="SET_dom_sf"/>
</dbReference>
<keyword evidence="2" id="KW-1185">Reference proteome</keyword>
<organism evidence="1 2">
    <name type="scientific">Cerrena zonata</name>
    <dbReference type="NCBI Taxonomy" id="2478898"/>
    <lineage>
        <taxon>Eukaryota</taxon>
        <taxon>Fungi</taxon>
        <taxon>Dikarya</taxon>
        <taxon>Basidiomycota</taxon>
        <taxon>Agaricomycotina</taxon>
        <taxon>Agaricomycetes</taxon>
        <taxon>Polyporales</taxon>
        <taxon>Cerrenaceae</taxon>
        <taxon>Cerrena</taxon>
    </lineage>
</organism>
<gene>
    <name evidence="1" type="ORF">QCA50_009178</name>
</gene>
<protein>
    <submittedName>
        <fullName evidence="1">Uncharacterized protein</fullName>
    </submittedName>
</protein>
<proteinExistence type="predicted"/>